<keyword evidence="6" id="KW-0698">rRNA processing</keyword>
<dbReference type="InterPro" id="IPR054728">
    <property type="entry name" value="RsmB-like_ferredoxin"/>
</dbReference>
<keyword evidence="8 14" id="KW-0808">Transferase</keyword>
<dbReference type="InterPro" id="IPR001678">
    <property type="entry name" value="MeTrfase_RsmB-F_NOP2_dom"/>
</dbReference>
<dbReference type="NCBIfam" id="NF011494">
    <property type="entry name" value="PRK14902.1"/>
    <property type="match status" value="1"/>
</dbReference>
<dbReference type="InterPro" id="IPR049560">
    <property type="entry name" value="MeTrfase_RsmB-F_NOP2_cat"/>
</dbReference>
<evidence type="ECO:0000313" key="16">
    <source>
        <dbReference type="EMBL" id="AGT31487.1"/>
    </source>
</evidence>
<dbReference type="AlphaFoldDB" id="S5Z3B5"/>
<evidence type="ECO:0000256" key="7">
    <source>
        <dbReference type="ARBA" id="ARBA00022603"/>
    </source>
</evidence>
<dbReference type="Gene3D" id="1.10.940.10">
    <property type="entry name" value="NusB-like"/>
    <property type="match status" value="1"/>
</dbReference>
<evidence type="ECO:0000256" key="5">
    <source>
        <dbReference type="ARBA" id="ARBA00022490"/>
    </source>
</evidence>
<feature type="binding site" evidence="14">
    <location>
        <position position="326"/>
    </location>
    <ligand>
        <name>S-adenosyl-L-methionine</name>
        <dbReference type="ChEBI" id="CHEBI:59789"/>
    </ligand>
</feature>
<dbReference type="PATRIC" id="fig|1345697.3.peg.1099"/>
<evidence type="ECO:0000256" key="11">
    <source>
        <dbReference type="ARBA" id="ARBA00030399"/>
    </source>
</evidence>
<evidence type="ECO:0000259" key="15">
    <source>
        <dbReference type="PROSITE" id="PS51686"/>
    </source>
</evidence>
<dbReference type="InterPro" id="IPR004573">
    <property type="entry name" value="rRNA_ssu_MeTfrase_B"/>
</dbReference>
<dbReference type="PANTHER" id="PTHR22807:SF53">
    <property type="entry name" value="RIBOSOMAL RNA SMALL SUBUNIT METHYLTRANSFERASE B-RELATED"/>
    <property type="match status" value="1"/>
</dbReference>
<evidence type="ECO:0000256" key="1">
    <source>
        <dbReference type="ARBA" id="ARBA00002724"/>
    </source>
</evidence>
<evidence type="ECO:0000256" key="9">
    <source>
        <dbReference type="ARBA" id="ARBA00022691"/>
    </source>
</evidence>
<dbReference type="InterPro" id="IPR035926">
    <property type="entry name" value="NusB-like_sf"/>
</dbReference>
<feature type="binding site" evidence="14">
    <location>
        <begin position="256"/>
        <end position="262"/>
    </location>
    <ligand>
        <name>S-adenosyl-L-methionine</name>
        <dbReference type="ChEBI" id="CHEBI:59789"/>
    </ligand>
</feature>
<reference evidence="16 17" key="1">
    <citation type="journal article" date="2014" name="Genome Announc.">
        <title>Complete Genome Sequence of the Thermophilic Polychlorinated Biphenyl Degrader Geobacillus sp. Strain JF8 (NBRC 109937).</title>
        <authorList>
            <person name="Shintani M."/>
            <person name="Ohtsubo Y."/>
            <person name="Fukuda K."/>
            <person name="Hosoyama A."/>
            <person name="Ohji S."/>
            <person name="Yamazoe A."/>
            <person name="Fujita N."/>
            <person name="Nagata Y."/>
            <person name="Tsuda M."/>
            <person name="Hatta T."/>
            <person name="Kimbara K."/>
        </authorList>
    </citation>
    <scope>NUCLEOTIDE SEQUENCE [LARGE SCALE GENOMIC DNA]</scope>
    <source>
        <strain evidence="16 17">JF8</strain>
    </source>
</reference>
<evidence type="ECO:0000256" key="2">
    <source>
        <dbReference type="ARBA" id="ARBA00004496"/>
    </source>
</evidence>
<dbReference type="FunFam" id="3.40.50.150:FF:000257">
    <property type="entry name" value="16S rRNA methyltransferase"/>
    <property type="match status" value="1"/>
</dbReference>
<evidence type="ECO:0000256" key="13">
    <source>
        <dbReference type="ARBA" id="ARBA00047283"/>
    </source>
</evidence>
<evidence type="ECO:0000256" key="14">
    <source>
        <dbReference type="PROSITE-ProRule" id="PRU01023"/>
    </source>
</evidence>
<dbReference type="EC" id="2.1.1.176" evidence="4"/>
<comment type="similarity">
    <text evidence="3 14">Belongs to the class I-like SAM-binding methyltransferase superfamily. RsmB/NOP family.</text>
</comment>
<dbReference type="FunFam" id="1.10.940.10:FF:000006">
    <property type="entry name" value="16S rRNA (Cytosine(967)-C(5))-methyltransferase RsmB"/>
    <property type="match status" value="1"/>
</dbReference>
<dbReference type="PANTHER" id="PTHR22807">
    <property type="entry name" value="NOP2 YEAST -RELATED NOL1/NOP2/FMU SUN DOMAIN-CONTAINING"/>
    <property type="match status" value="1"/>
</dbReference>
<dbReference type="SUPFAM" id="SSF48013">
    <property type="entry name" value="NusB-like"/>
    <property type="match status" value="1"/>
</dbReference>
<dbReference type="InterPro" id="IPR018314">
    <property type="entry name" value="RsmB/NOL1/NOP2-like_CS"/>
</dbReference>
<comment type="function">
    <text evidence="1">Specifically methylates the cytosine at position 967 (m5C967) of 16S rRNA.</text>
</comment>
<dbReference type="NCBIfam" id="TIGR00563">
    <property type="entry name" value="rsmB"/>
    <property type="match status" value="1"/>
</dbReference>
<dbReference type="HOGENOM" id="CLU_005316_0_1_9"/>
<organism evidence="16 17">
    <name type="scientific">Geobacillus genomosp. 3</name>
    <dbReference type="NCBI Taxonomy" id="1921421"/>
    <lineage>
        <taxon>Bacteria</taxon>
        <taxon>Bacillati</taxon>
        <taxon>Bacillota</taxon>
        <taxon>Bacilli</taxon>
        <taxon>Bacillales</taxon>
        <taxon>Anoxybacillaceae</taxon>
        <taxon>Geobacillus</taxon>
    </lineage>
</organism>
<dbReference type="KEGG" id="gjf:M493_05955"/>
<dbReference type="PRINTS" id="PR02008">
    <property type="entry name" value="RCMTFAMILY"/>
</dbReference>
<keyword evidence="7 14" id="KW-0489">Methyltransferase</keyword>
<dbReference type="GO" id="GO:0005737">
    <property type="term" value="C:cytoplasm"/>
    <property type="evidence" value="ECO:0007669"/>
    <property type="project" value="UniProtKB-SubCell"/>
</dbReference>
<dbReference type="GO" id="GO:0008649">
    <property type="term" value="F:rRNA methyltransferase activity"/>
    <property type="evidence" value="ECO:0007669"/>
    <property type="project" value="InterPro"/>
</dbReference>
<dbReference type="SUPFAM" id="SSF53335">
    <property type="entry name" value="S-adenosyl-L-methionine-dependent methyltransferases"/>
    <property type="match status" value="1"/>
</dbReference>
<dbReference type="PROSITE" id="PS01153">
    <property type="entry name" value="NOL1_NOP2_SUN"/>
    <property type="match status" value="1"/>
</dbReference>
<protein>
    <recommendedName>
        <fullName evidence="4">16S rRNA (cytosine(967)-C(5))-methyltransferase</fullName>
        <ecNumber evidence="4">2.1.1.176</ecNumber>
    </recommendedName>
    <alternativeName>
        <fullName evidence="11">16S rRNA m5C967 methyltransferase</fullName>
    </alternativeName>
    <alternativeName>
        <fullName evidence="12">rRNA (cytosine-C(5)-)-methyltransferase RsmB</fullName>
    </alternativeName>
</protein>
<dbReference type="InterPro" id="IPR023267">
    <property type="entry name" value="RCMT"/>
</dbReference>
<sequence>MNVRELALDTLLAIEQKGAYSHLQLNDAIRKGRLDGRDAALLTEIVYGTVQRRDTLDYYLAPFLRKARRLELWVRVLLRLTLYQMVYLDRVPDRAAIFEAVEIAKRRGHRGIASLVNGVLRTIGREGLPSLDAIIDSEKRLAVATSHPEWLVRRWIKQYGLEETARMCETNLRPPPSTARVNRLRATVEEALDRLRAEGMEAVPGLVAPDAVRAAKGNLAHTETFRSGWLTIQDESSMLVARALDPSPGERVLDCCAAPGGKTTHIAERMDGRGEVVAVDVHEHKVKLIEQQAQRLGLGCITALALDSRRLGERFAPESFDRILVDAPCTGFGVIRRKPEIKYTKGKDDVAALIEVQQAILRAAAPLLKKGGTLVYSTCTIEREENEEAIARFLADHPDFSLDDRLAERMPDAVRPHVQAGMLQLLPHYFDSDGFFIARLRKKVQ</sequence>
<dbReference type="GO" id="GO:0003723">
    <property type="term" value="F:RNA binding"/>
    <property type="evidence" value="ECO:0007669"/>
    <property type="project" value="UniProtKB-UniRule"/>
</dbReference>
<dbReference type="Pfam" id="PF22458">
    <property type="entry name" value="RsmF-B_ferredox"/>
    <property type="match status" value="1"/>
</dbReference>
<comment type="catalytic activity">
    <reaction evidence="13">
        <text>cytidine(967) in 16S rRNA + S-adenosyl-L-methionine = 5-methylcytidine(967) in 16S rRNA + S-adenosyl-L-homocysteine + H(+)</text>
        <dbReference type="Rhea" id="RHEA:42748"/>
        <dbReference type="Rhea" id="RHEA-COMP:10219"/>
        <dbReference type="Rhea" id="RHEA-COMP:10220"/>
        <dbReference type="ChEBI" id="CHEBI:15378"/>
        <dbReference type="ChEBI" id="CHEBI:57856"/>
        <dbReference type="ChEBI" id="CHEBI:59789"/>
        <dbReference type="ChEBI" id="CHEBI:74483"/>
        <dbReference type="ChEBI" id="CHEBI:82748"/>
        <dbReference type="EC" id="2.1.1.176"/>
    </reaction>
</comment>
<dbReference type="OrthoDB" id="9810297at2"/>
<dbReference type="Gene3D" id="3.30.70.1170">
    <property type="entry name" value="Sun protein, domain 3"/>
    <property type="match status" value="1"/>
</dbReference>
<keyword evidence="17" id="KW-1185">Reference proteome</keyword>
<dbReference type="Pfam" id="PF01189">
    <property type="entry name" value="Methyltr_RsmB-F"/>
    <property type="match status" value="1"/>
</dbReference>
<dbReference type="Pfam" id="PF01029">
    <property type="entry name" value="NusB"/>
    <property type="match status" value="1"/>
</dbReference>
<feature type="binding site" evidence="14">
    <location>
        <position position="280"/>
    </location>
    <ligand>
        <name>S-adenosyl-L-methionine</name>
        <dbReference type="ChEBI" id="CHEBI:59789"/>
    </ligand>
</feature>
<feature type="binding site" evidence="14">
    <location>
        <position position="307"/>
    </location>
    <ligand>
        <name>S-adenosyl-L-methionine</name>
        <dbReference type="ChEBI" id="CHEBI:59789"/>
    </ligand>
</feature>
<accession>S5Z3B5</accession>
<dbReference type="CDD" id="cd02440">
    <property type="entry name" value="AdoMet_MTases"/>
    <property type="match status" value="1"/>
</dbReference>
<evidence type="ECO:0000256" key="3">
    <source>
        <dbReference type="ARBA" id="ARBA00007494"/>
    </source>
</evidence>
<evidence type="ECO:0000256" key="6">
    <source>
        <dbReference type="ARBA" id="ARBA00022552"/>
    </source>
</evidence>
<gene>
    <name evidence="16" type="ORF">M493_05955</name>
</gene>
<name>S5Z3B5_GEOG3</name>
<comment type="subcellular location">
    <subcellularLocation>
        <location evidence="2">Cytoplasm</location>
    </subcellularLocation>
</comment>
<dbReference type="GO" id="GO:0006355">
    <property type="term" value="P:regulation of DNA-templated transcription"/>
    <property type="evidence" value="ECO:0007669"/>
    <property type="project" value="InterPro"/>
</dbReference>
<dbReference type="STRING" id="1921421.M493_05955"/>
<proteinExistence type="inferred from homology"/>
<dbReference type="InterPro" id="IPR006027">
    <property type="entry name" value="NusB_RsmB_TIM44"/>
</dbReference>
<keyword evidence="10 14" id="KW-0694">RNA-binding</keyword>
<evidence type="ECO:0000313" key="17">
    <source>
        <dbReference type="Proteomes" id="UP000015500"/>
    </source>
</evidence>
<feature type="active site" description="Nucleophile" evidence="14">
    <location>
        <position position="379"/>
    </location>
</feature>
<feature type="domain" description="SAM-dependent MTase RsmB/NOP-type" evidence="15">
    <location>
        <begin position="167"/>
        <end position="443"/>
    </location>
</feature>
<evidence type="ECO:0000256" key="12">
    <source>
        <dbReference type="ARBA" id="ARBA00031088"/>
    </source>
</evidence>
<evidence type="ECO:0000256" key="10">
    <source>
        <dbReference type="ARBA" id="ARBA00022884"/>
    </source>
</evidence>
<dbReference type="PROSITE" id="PS51686">
    <property type="entry name" value="SAM_MT_RSMB_NOP"/>
    <property type="match status" value="1"/>
</dbReference>
<keyword evidence="5" id="KW-0963">Cytoplasm</keyword>
<evidence type="ECO:0000256" key="4">
    <source>
        <dbReference type="ARBA" id="ARBA00012140"/>
    </source>
</evidence>
<evidence type="ECO:0000256" key="8">
    <source>
        <dbReference type="ARBA" id="ARBA00022679"/>
    </source>
</evidence>
<dbReference type="RefSeq" id="WP_020959300.1">
    <property type="nucleotide sequence ID" value="NC_022080.4"/>
</dbReference>
<dbReference type="InterPro" id="IPR029063">
    <property type="entry name" value="SAM-dependent_MTases_sf"/>
</dbReference>
<keyword evidence="9 14" id="KW-0949">S-adenosyl-L-methionine</keyword>
<dbReference type="Proteomes" id="UP000015500">
    <property type="component" value="Chromosome"/>
</dbReference>
<dbReference type="Gene3D" id="3.40.50.150">
    <property type="entry name" value="Vaccinia Virus protein VP39"/>
    <property type="match status" value="1"/>
</dbReference>
<dbReference type="EMBL" id="CP006254">
    <property type="protein sequence ID" value="AGT31487.1"/>
    <property type="molecule type" value="Genomic_DNA"/>
</dbReference>
<dbReference type="FunFam" id="3.30.70.1170:FF:000003">
    <property type="entry name" value="16S rRNA (Cytosine(967)-C(5))-methyltransferase RsmB"/>
    <property type="match status" value="1"/>
</dbReference>